<proteinExistence type="predicted"/>
<name>A0A1C7N4U4_9FUNG</name>
<gene>
    <name evidence="1" type="ORF">A0J61_07795</name>
</gene>
<dbReference type="InParanoid" id="A0A1C7N4U4"/>
<dbReference type="PANTHER" id="PTHR28058">
    <property type="entry name" value="37S RIBOSOMAL PROTEIN MRP51, MITOCHONDRIAL"/>
    <property type="match status" value="1"/>
</dbReference>
<dbReference type="STRING" id="101091.A0A1C7N4U4"/>
<accession>A0A1C7N4U4</accession>
<dbReference type="Proteomes" id="UP000093000">
    <property type="component" value="Unassembled WGS sequence"/>
</dbReference>
<evidence type="ECO:0000313" key="2">
    <source>
        <dbReference type="Proteomes" id="UP000093000"/>
    </source>
</evidence>
<comment type="caution">
    <text evidence="1">The sequence shown here is derived from an EMBL/GenBank/DDBJ whole genome shotgun (WGS) entry which is preliminary data.</text>
</comment>
<evidence type="ECO:0008006" key="3">
    <source>
        <dbReference type="Google" id="ProtNLM"/>
    </source>
</evidence>
<reference evidence="1 2" key="1">
    <citation type="submission" date="2016-03" db="EMBL/GenBank/DDBJ databases">
        <title>Choanephora cucurbitarum.</title>
        <authorList>
            <person name="Min B."/>
            <person name="Park H."/>
            <person name="Park J.-H."/>
            <person name="Shin H.-D."/>
            <person name="Choi I.-G."/>
        </authorList>
    </citation>
    <scope>NUCLEOTIDE SEQUENCE [LARGE SCALE GENOMIC DNA]</scope>
    <source>
        <strain evidence="1 2">KUS-F28377</strain>
    </source>
</reference>
<organism evidence="1 2">
    <name type="scientific">Choanephora cucurbitarum</name>
    <dbReference type="NCBI Taxonomy" id="101091"/>
    <lineage>
        <taxon>Eukaryota</taxon>
        <taxon>Fungi</taxon>
        <taxon>Fungi incertae sedis</taxon>
        <taxon>Mucoromycota</taxon>
        <taxon>Mucoromycotina</taxon>
        <taxon>Mucoromycetes</taxon>
        <taxon>Mucorales</taxon>
        <taxon>Mucorineae</taxon>
        <taxon>Choanephoraceae</taxon>
        <taxon>Choanephoroideae</taxon>
        <taxon>Choanephora</taxon>
    </lineage>
</organism>
<dbReference type="Pfam" id="PF11709">
    <property type="entry name" value="Mit_ribos_Mrp51"/>
    <property type="match status" value="1"/>
</dbReference>
<keyword evidence="2" id="KW-1185">Reference proteome</keyword>
<protein>
    <recommendedName>
        <fullName evidence="3">37S ribosomal protein mrp51, mitochondrial</fullName>
    </recommendedName>
</protein>
<dbReference type="InterPro" id="IPR016712">
    <property type="entry name" value="Rbsml_bS1m-like"/>
</dbReference>
<dbReference type="EMBL" id="LUGH01000548">
    <property type="protein sequence ID" value="OBZ84155.1"/>
    <property type="molecule type" value="Genomic_DNA"/>
</dbReference>
<dbReference type="OrthoDB" id="2735536at2759"/>
<evidence type="ECO:0000313" key="1">
    <source>
        <dbReference type="EMBL" id="OBZ84155.1"/>
    </source>
</evidence>
<dbReference type="PANTHER" id="PTHR28058:SF1">
    <property type="entry name" value="SMALL RIBOSOMAL SUBUNIT PROTEIN BS1M"/>
    <property type="match status" value="1"/>
</dbReference>
<dbReference type="AlphaFoldDB" id="A0A1C7N4U4"/>
<sequence>MSNSFASLLRHSRLASYDRTLSQVYTTPLKHKKIGDWGLKRNLPTVIRTRYATIDSLDTAEHQTPWQSGNSQVLFVKRWKENFPHSKRPAPRSDSITYNVAKMTPADFRQFLKQCVHLAPEFQTLLAKKQIVPEQVFEFLKVAFTDSPSESIVGPTYSDIEVEPGYPVEGRILNHDGNGHAVGVGGVVAFLPRRSSVHLRQKGDRHVRTFFVESASIDEEGKPRVVLSATRPGSGSNLSLPLEFEALERDTSPMFTMTTENMFLTRKRSIEIAKDDDDRVQANPDHEKLMSRISSLITNTQQK</sequence>